<dbReference type="GO" id="GO:0004674">
    <property type="term" value="F:protein serine/threonine kinase activity"/>
    <property type="evidence" value="ECO:0007669"/>
    <property type="project" value="TreeGrafter"/>
</dbReference>
<dbReference type="RefSeq" id="XP_041193163.1">
    <property type="nucleotide sequence ID" value="XM_041335650.1"/>
</dbReference>
<dbReference type="SUPFAM" id="SSF53300">
    <property type="entry name" value="vWA-like"/>
    <property type="match status" value="1"/>
</dbReference>
<feature type="domain" description="VWFA" evidence="1">
    <location>
        <begin position="18"/>
        <end position="227"/>
    </location>
</feature>
<gene>
    <name evidence="2" type="ORF">BJ212DRAFT_1355068</name>
</gene>
<protein>
    <recommendedName>
        <fullName evidence="1">VWFA domain-containing protein</fullName>
    </recommendedName>
</protein>
<dbReference type="Proteomes" id="UP000807769">
    <property type="component" value="Unassembled WGS sequence"/>
</dbReference>
<dbReference type="PANTHER" id="PTHR47763:SF1">
    <property type="entry name" value="DUF659 DOMAIN-CONTAINING PROTEIN"/>
    <property type="match status" value="1"/>
</dbReference>
<dbReference type="CDD" id="cd00198">
    <property type="entry name" value="vWFA"/>
    <property type="match status" value="1"/>
</dbReference>
<sequence>MDPATKQNVPTSRTHGLKLDLLFILDLTGSQQPYIDSVRSSINAICAEILGSDHVNSTRPGDLRVAFIGFRDHPPQEDSFVTREWDFVSDITRIHANLRSLPGADGGGDGPEAVTAALARALTMRWRNDCNRVAVLVSDAPPHGIGSQGDYWPYGVPGVPDPLDLAREMLKKKITLHFVACEPSLSRFHNALDFYRGLTRITAGIVVPLLDARLVPSREPSLVVKYLHALMRVRGRTADQLIMENIYAMSDDTKENVEIWSSARSLADAKARLESYY</sequence>
<dbReference type="InterPro" id="IPR052969">
    <property type="entry name" value="Thr-specific_kinase-like"/>
</dbReference>
<dbReference type="InterPro" id="IPR036465">
    <property type="entry name" value="vWFA_dom_sf"/>
</dbReference>
<dbReference type="Gene3D" id="3.40.50.410">
    <property type="entry name" value="von Willebrand factor, type A domain"/>
    <property type="match status" value="1"/>
</dbReference>
<accession>A0A9P7JDM3</accession>
<evidence type="ECO:0000259" key="1">
    <source>
        <dbReference type="SMART" id="SM00327"/>
    </source>
</evidence>
<organism evidence="2 3">
    <name type="scientific">Suillus subaureus</name>
    <dbReference type="NCBI Taxonomy" id="48587"/>
    <lineage>
        <taxon>Eukaryota</taxon>
        <taxon>Fungi</taxon>
        <taxon>Dikarya</taxon>
        <taxon>Basidiomycota</taxon>
        <taxon>Agaricomycotina</taxon>
        <taxon>Agaricomycetes</taxon>
        <taxon>Agaricomycetidae</taxon>
        <taxon>Boletales</taxon>
        <taxon>Suillineae</taxon>
        <taxon>Suillaceae</taxon>
        <taxon>Suillus</taxon>
    </lineage>
</organism>
<dbReference type="AlphaFoldDB" id="A0A9P7JDM3"/>
<name>A0A9P7JDM3_9AGAM</name>
<evidence type="ECO:0000313" key="2">
    <source>
        <dbReference type="EMBL" id="KAG1816490.1"/>
    </source>
</evidence>
<evidence type="ECO:0000313" key="3">
    <source>
        <dbReference type="Proteomes" id="UP000807769"/>
    </source>
</evidence>
<dbReference type="InterPro" id="IPR002035">
    <property type="entry name" value="VWF_A"/>
</dbReference>
<dbReference type="PANTHER" id="PTHR47763">
    <property type="entry name" value="ALPHA-PROTEIN KINASE VWKA"/>
    <property type="match status" value="1"/>
</dbReference>
<dbReference type="OrthoDB" id="301415at2759"/>
<keyword evidence="3" id="KW-1185">Reference proteome</keyword>
<dbReference type="EMBL" id="JABBWG010000016">
    <property type="protein sequence ID" value="KAG1816490.1"/>
    <property type="molecule type" value="Genomic_DNA"/>
</dbReference>
<proteinExistence type="predicted"/>
<dbReference type="GeneID" id="64629667"/>
<dbReference type="GO" id="GO:0005737">
    <property type="term" value="C:cytoplasm"/>
    <property type="evidence" value="ECO:0007669"/>
    <property type="project" value="TreeGrafter"/>
</dbReference>
<dbReference type="SMART" id="SM00327">
    <property type="entry name" value="VWA"/>
    <property type="match status" value="1"/>
</dbReference>
<comment type="caution">
    <text evidence="2">The sequence shown here is derived from an EMBL/GenBank/DDBJ whole genome shotgun (WGS) entry which is preliminary data.</text>
</comment>
<reference evidence="2" key="1">
    <citation type="journal article" date="2020" name="New Phytol.">
        <title>Comparative genomics reveals dynamic genome evolution in host specialist ectomycorrhizal fungi.</title>
        <authorList>
            <person name="Lofgren L.A."/>
            <person name="Nguyen N.H."/>
            <person name="Vilgalys R."/>
            <person name="Ruytinx J."/>
            <person name="Liao H.L."/>
            <person name="Branco S."/>
            <person name="Kuo A."/>
            <person name="LaButti K."/>
            <person name="Lipzen A."/>
            <person name="Andreopoulos W."/>
            <person name="Pangilinan J."/>
            <person name="Riley R."/>
            <person name="Hundley H."/>
            <person name="Na H."/>
            <person name="Barry K."/>
            <person name="Grigoriev I.V."/>
            <person name="Stajich J.E."/>
            <person name="Kennedy P.G."/>
        </authorList>
    </citation>
    <scope>NUCLEOTIDE SEQUENCE</scope>
    <source>
        <strain evidence="2">MN1</strain>
    </source>
</reference>